<dbReference type="CDD" id="cd16649">
    <property type="entry name" value="mRING-HC-C3HC5_CGRF1-like"/>
    <property type="match status" value="1"/>
</dbReference>
<dbReference type="Gene3D" id="3.30.40.10">
    <property type="entry name" value="Zinc/RING finger domain, C3HC4 (zinc finger)"/>
    <property type="match status" value="1"/>
</dbReference>
<evidence type="ECO:0000256" key="2">
    <source>
        <dbReference type="ARBA" id="ARBA00022771"/>
    </source>
</evidence>
<dbReference type="Pfam" id="PF13920">
    <property type="entry name" value="zf-C3HC4_3"/>
    <property type="match status" value="1"/>
</dbReference>
<dbReference type="AlphaFoldDB" id="A0AAN9EAB7"/>
<evidence type="ECO:0000313" key="7">
    <source>
        <dbReference type="Proteomes" id="UP001372338"/>
    </source>
</evidence>
<proteinExistence type="predicted"/>
<protein>
    <recommendedName>
        <fullName evidence="5">RING-type domain-containing protein</fullName>
    </recommendedName>
</protein>
<dbReference type="GO" id="GO:0008270">
    <property type="term" value="F:zinc ion binding"/>
    <property type="evidence" value="ECO:0007669"/>
    <property type="project" value="UniProtKB-KW"/>
</dbReference>
<dbReference type="Proteomes" id="UP001372338">
    <property type="component" value="Unassembled WGS sequence"/>
</dbReference>
<dbReference type="PANTHER" id="PTHR42647">
    <property type="entry name" value="SBP (S-RIBONUCLEASE BINDING PROTEIN) FAMILY PROTEIN"/>
    <property type="match status" value="1"/>
</dbReference>
<accession>A0AAN9EAB7</accession>
<dbReference type="PANTHER" id="PTHR42647:SF55">
    <property type="entry name" value="BOI-RELATED E3 UBIQUITIN-PROTEIN LIGASE 1"/>
    <property type="match status" value="1"/>
</dbReference>
<dbReference type="PIRSF" id="PIRSF036836">
    <property type="entry name" value="RNase_bind_SBP1"/>
    <property type="match status" value="1"/>
</dbReference>
<evidence type="ECO:0000256" key="1">
    <source>
        <dbReference type="ARBA" id="ARBA00022723"/>
    </source>
</evidence>
<evidence type="ECO:0000313" key="6">
    <source>
        <dbReference type="EMBL" id="KAK7251970.1"/>
    </source>
</evidence>
<dbReference type="GO" id="GO:0043067">
    <property type="term" value="P:regulation of programmed cell death"/>
    <property type="evidence" value="ECO:0007669"/>
    <property type="project" value="TreeGrafter"/>
</dbReference>
<name>A0AAN9EAB7_CROPI</name>
<dbReference type="InterPro" id="IPR013083">
    <property type="entry name" value="Znf_RING/FYVE/PHD"/>
</dbReference>
<sequence length="285" mass="32593">MDKLDELVGVMPSTTMYDSYCYQFPTDSGLTFYNHHHHHDPFIPRKRLRETESNSNVLLPLSQKPKIVSSQTHQQPSFFDQKQQQQQQQHQLLFLLHNQQEQYEIDSFIAQHAEKVRADIEEQRVRQTTKLLSVIQDEVERRLKEKDGEIERVLKMNWVLQERVKNLCSENQIWRELAQTNEATAISLRTNLEQVLAAQVNENHRDGGGDDDDAASSCGSNCVEAHGDDAEAVVGKICKSCGVRESIVFLLPCRHLCLCTICGSSVMNCPLCHSRINARVHVNLS</sequence>
<keyword evidence="7" id="KW-1185">Reference proteome</keyword>
<evidence type="ECO:0000256" key="4">
    <source>
        <dbReference type="PROSITE-ProRule" id="PRU00175"/>
    </source>
</evidence>
<dbReference type="EMBL" id="JAYWIO010000007">
    <property type="protein sequence ID" value="KAK7251970.1"/>
    <property type="molecule type" value="Genomic_DNA"/>
</dbReference>
<evidence type="ECO:0000256" key="3">
    <source>
        <dbReference type="ARBA" id="ARBA00022833"/>
    </source>
</evidence>
<keyword evidence="1" id="KW-0479">Metal-binding</keyword>
<dbReference type="GO" id="GO:0004842">
    <property type="term" value="F:ubiquitin-protein transferase activity"/>
    <property type="evidence" value="ECO:0007669"/>
    <property type="project" value="TreeGrafter"/>
</dbReference>
<keyword evidence="3" id="KW-0862">Zinc</keyword>
<evidence type="ECO:0000259" key="5">
    <source>
        <dbReference type="PROSITE" id="PS50089"/>
    </source>
</evidence>
<organism evidence="6 7">
    <name type="scientific">Crotalaria pallida</name>
    <name type="common">Smooth rattlebox</name>
    <name type="synonym">Crotalaria striata</name>
    <dbReference type="NCBI Taxonomy" id="3830"/>
    <lineage>
        <taxon>Eukaryota</taxon>
        <taxon>Viridiplantae</taxon>
        <taxon>Streptophyta</taxon>
        <taxon>Embryophyta</taxon>
        <taxon>Tracheophyta</taxon>
        <taxon>Spermatophyta</taxon>
        <taxon>Magnoliopsida</taxon>
        <taxon>eudicotyledons</taxon>
        <taxon>Gunneridae</taxon>
        <taxon>Pentapetalae</taxon>
        <taxon>rosids</taxon>
        <taxon>fabids</taxon>
        <taxon>Fabales</taxon>
        <taxon>Fabaceae</taxon>
        <taxon>Papilionoideae</taxon>
        <taxon>50 kb inversion clade</taxon>
        <taxon>genistoids sensu lato</taxon>
        <taxon>core genistoids</taxon>
        <taxon>Crotalarieae</taxon>
        <taxon>Crotalaria</taxon>
    </lineage>
</organism>
<dbReference type="PROSITE" id="PS50089">
    <property type="entry name" value="ZF_RING_2"/>
    <property type="match status" value="1"/>
</dbReference>
<gene>
    <name evidence="6" type="ORF">RIF29_35609</name>
</gene>
<dbReference type="InterPro" id="IPR001841">
    <property type="entry name" value="Znf_RING"/>
</dbReference>
<keyword evidence="2 4" id="KW-0863">Zinc-finger</keyword>
<comment type="caution">
    <text evidence="6">The sequence shown here is derived from an EMBL/GenBank/DDBJ whole genome shotgun (WGS) entry which is preliminary data.</text>
</comment>
<reference evidence="6 7" key="1">
    <citation type="submission" date="2024-01" db="EMBL/GenBank/DDBJ databases">
        <title>The genomes of 5 underutilized Papilionoideae crops provide insights into root nodulation and disease resistanc.</title>
        <authorList>
            <person name="Yuan L."/>
        </authorList>
    </citation>
    <scope>NUCLEOTIDE SEQUENCE [LARGE SCALE GENOMIC DNA]</scope>
    <source>
        <strain evidence="6">ZHUSHIDOU_FW_LH</strain>
        <tissue evidence="6">Leaf</tissue>
    </source>
</reference>
<feature type="domain" description="RING-type" evidence="5">
    <location>
        <begin position="238"/>
        <end position="273"/>
    </location>
</feature>